<dbReference type="Proteomes" id="UP000065521">
    <property type="component" value="Unassembled WGS sequence"/>
</dbReference>
<name>A0A117XKQ2_9BURK</name>
<dbReference type="AlphaFoldDB" id="A0A117XKQ2"/>
<gene>
    <name evidence="2" type="ORF">WI38_32690</name>
</gene>
<sequence length="115" mass="12781">MSAHRPNHDEILATFQPGKVYEATAVAAKFKQRATELKPTLEELVANGRLKRGIRRHGSRISPGYTLPTGAEADPRAIGTTIAGPQYARNWKSTLTGYDREMRTRAELCMAARTR</sequence>
<comment type="caution">
    <text evidence="2">The sequence shown here is derived from an EMBL/GenBank/DDBJ whole genome shotgun (WGS) entry which is preliminary data.</text>
</comment>
<evidence type="ECO:0000256" key="1">
    <source>
        <dbReference type="SAM" id="MobiDB-lite"/>
    </source>
</evidence>
<proteinExistence type="predicted"/>
<protein>
    <submittedName>
        <fullName evidence="2">Uncharacterized protein</fullName>
    </submittedName>
</protein>
<dbReference type="RefSeq" id="WP_059638102.1">
    <property type="nucleotide sequence ID" value="NZ_LOTK01000042.1"/>
</dbReference>
<reference evidence="2 3" key="1">
    <citation type="submission" date="2015-11" db="EMBL/GenBank/DDBJ databases">
        <title>Expanding the genomic diversity of Burkholderia species for the development of highly accurate diagnostics.</title>
        <authorList>
            <person name="Sahl J."/>
            <person name="Keim P."/>
            <person name="Wagner D."/>
        </authorList>
    </citation>
    <scope>NUCLEOTIDE SEQUENCE [LARGE SCALE GENOMIC DNA]</scope>
    <source>
        <strain evidence="2 3">RF32-BP4</strain>
    </source>
</reference>
<evidence type="ECO:0000313" key="3">
    <source>
        <dbReference type="Proteomes" id="UP000065521"/>
    </source>
</evidence>
<accession>A0A117XKQ2</accession>
<organism evidence="2 3">
    <name type="scientific">Burkholderia ubonensis</name>
    <dbReference type="NCBI Taxonomy" id="101571"/>
    <lineage>
        <taxon>Bacteria</taxon>
        <taxon>Pseudomonadati</taxon>
        <taxon>Pseudomonadota</taxon>
        <taxon>Betaproteobacteria</taxon>
        <taxon>Burkholderiales</taxon>
        <taxon>Burkholderiaceae</taxon>
        <taxon>Burkholderia</taxon>
        <taxon>Burkholderia cepacia complex</taxon>
    </lineage>
</organism>
<dbReference type="EMBL" id="LOTN01000075">
    <property type="protein sequence ID" value="KUZ80938.1"/>
    <property type="molecule type" value="Genomic_DNA"/>
</dbReference>
<evidence type="ECO:0000313" key="2">
    <source>
        <dbReference type="EMBL" id="KUZ80938.1"/>
    </source>
</evidence>
<feature type="region of interest" description="Disordered" evidence="1">
    <location>
        <begin position="55"/>
        <end position="76"/>
    </location>
</feature>